<evidence type="ECO:0000313" key="1">
    <source>
        <dbReference type="EMBL" id="JAD30454.1"/>
    </source>
</evidence>
<proteinExistence type="predicted"/>
<protein>
    <submittedName>
        <fullName evidence="1">Uncharacterized protein</fullName>
    </submittedName>
</protein>
<name>A0A0A8YTR4_ARUDO</name>
<dbReference type="EMBL" id="GBRH01267441">
    <property type="protein sequence ID" value="JAD30454.1"/>
    <property type="molecule type" value="Transcribed_RNA"/>
</dbReference>
<accession>A0A0A8YTR4</accession>
<organism evidence="1">
    <name type="scientific">Arundo donax</name>
    <name type="common">Giant reed</name>
    <name type="synonym">Donax arundinaceus</name>
    <dbReference type="NCBI Taxonomy" id="35708"/>
    <lineage>
        <taxon>Eukaryota</taxon>
        <taxon>Viridiplantae</taxon>
        <taxon>Streptophyta</taxon>
        <taxon>Embryophyta</taxon>
        <taxon>Tracheophyta</taxon>
        <taxon>Spermatophyta</taxon>
        <taxon>Magnoliopsida</taxon>
        <taxon>Liliopsida</taxon>
        <taxon>Poales</taxon>
        <taxon>Poaceae</taxon>
        <taxon>PACMAD clade</taxon>
        <taxon>Arundinoideae</taxon>
        <taxon>Arundineae</taxon>
        <taxon>Arundo</taxon>
    </lineage>
</organism>
<reference evidence="1" key="1">
    <citation type="submission" date="2014-09" db="EMBL/GenBank/DDBJ databases">
        <authorList>
            <person name="Magalhaes I.L.F."/>
            <person name="Oliveira U."/>
            <person name="Santos F.R."/>
            <person name="Vidigal T.H.D.A."/>
            <person name="Brescovit A.D."/>
            <person name="Santos A.J."/>
        </authorList>
    </citation>
    <scope>NUCLEOTIDE SEQUENCE</scope>
    <source>
        <tissue evidence="1">Shoot tissue taken approximately 20 cm above the soil surface</tissue>
    </source>
</reference>
<reference evidence="1" key="2">
    <citation type="journal article" date="2015" name="Data Brief">
        <title>Shoot transcriptome of the giant reed, Arundo donax.</title>
        <authorList>
            <person name="Barrero R.A."/>
            <person name="Guerrero F.D."/>
            <person name="Moolhuijzen P."/>
            <person name="Goolsby J.A."/>
            <person name="Tidwell J."/>
            <person name="Bellgard S.E."/>
            <person name="Bellgard M.I."/>
        </authorList>
    </citation>
    <scope>NUCLEOTIDE SEQUENCE</scope>
    <source>
        <tissue evidence="1">Shoot tissue taken approximately 20 cm above the soil surface</tissue>
    </source>
</reference>
<sequence length="90" mass="10382">MRGGRRGKISRAARCGSGDSRGLFLLGFLRPPACPPAHSHRRLIRLLMMMSRRCVQLMVRCFPWRFFVFSFCSSLLLRGTEPEEKPELKD</sequence>
<dbReference type="AlphaFoldDB" id="A0A0A8YTR4"/>